<feature type="transmembrane region" description="Helical" evidence="8">
    <location>
        <begin position="306"/>
        <end position="326"/>
    </location>
</feature>
<accession>A0ABW1UVH7</accession>
<evidence type="ECO:0000256" key="5">
    <source>
        <dbReference type="ARBA" id="ARBA00022692"/>
    </source>
</evidence>
<evidence type="ECO:0000313" key="10">
    <source>
        <dbReference type="Proteomes" id="UP001596186"/>
    </source>
</evidence>
<feature type="transmembrane region" description="Helical" evidence="8">
    <location>
        <begin position="179"/>
        <end position="212"/>
    </location>
</feature>
<feature type="transmembrane region" description="Helical" evidence="8">
    <location>
        <begin position="392"/>
        <end position="412"/>
    </location>
</feature>
<dbReference type="RefSeq" id="WP_125592769.1">
    <property type="nucleotide sequence ID" value="NZ_JBHSSN010000015.1"/>
</dbReference>
<keyword evidence="10" id="KW-1185">Reference proteome</keyword>
<feature type="transmembrane region" description="Helical" evidence="8">
    <location>
        <begin position="155"/>
        <end position="173"/>
    </location>
</feature>
<evidence type="ECO:0000256" key="1">
    <source>
        <dbReference type="ARBA" id="ARBA00004651"/>
    </source>
</evidence>
<feature type="transmembrane region" description="Helical" evidence="8">
    <location>
        <begin position="104"/>
        <end position="120"/>
    </location>
</feature>
<feature type="transmembrane region" description="Helical" evidence="8">
    <location>
        <begin position="12"/>
        <end position="31"/>
    </location>
</feature>
<evidence type="ECO:0000256" key="6">
    <source>
        <dbReference type="ARBA" id="ARBA00022989"/>
    </source>
</evidence>
<evidence type="ECO:0000313" key="9">
    <source>
        <dbReference type="EMBL" id="MFC6323734.1"/>
    </source>
</evidence>
<dbReference type="EMBL" id="JBHSSN010000015">
    <property type="protein sequence ID" value="MFC6323734.1"/>
    <property type="molecule type" value="Genomic_DNA"/>
</dbReference>
<organism evidence="9 10">
    <name type="scientific">Companilactobacillus baiquanensis</name>
    <dbReference type="NCBI Taxonomy" id="2486005"/>
    <lineage>
        <taxon>Bacteria</taxon>
        <taxon>Bacillati</taxon>
        <taxon>Bacillota</taxon>
        <taxon>Bacilli</taxon>
        <taxon>Lactobacillales</taxon>
        <taxon>Lactobacillaceae</taxon>
        <taxon>Companilactobacillus</taxon>
    </lineage>
</organism>
<evidence type="ECO:0000256" key="8">
    <source>
        <dbReference type="SAM" id="Phobius"/>
    </source>
</evidence>
<keyword evidence="4" id="KW-0808">Transferase</keyword>
<reference evidence="10" key="1">
    <citation type="journal article" date="2019" name="Int. J. Syst. Evol. Microbiol.">
        <title>The Global Catalogue of Microorganisms (GCM) 10K type strain sequencing project: providing services to taxonomists for standard genome sequencing and annotation.</title>
        <authorList>
            <consortium name="The Broad Institute Genomics Platform"/>
            <consortium name="The Broad Institute Genome Sequencing Center for Infectious Disease"/>
            <person name="Wu L."/>
            <person name="Ma J."/>
        </authorList>
    </citation>
    <scope>NUCLEOTIDE SEQUENCE [LARGE SCALE GENOMIC DNA]</scope>
    <source>
        <strain evidence="10">CCM 8895</strain>
    </source>
</reference>
<dbReference type="InterPro" id="IPR050297">
    <property type="entry name" value="LipidA_mod_glycosyltrf_83"/>
</dbReference>
<keyword evidence="7 8" id="KW-0472">Membrane</keyword>
<feature type="transmembrane region" description="Helical" evidence="8">
    <location>
        <begin position="126"/>
        <end position="143"/>
    </location>
</feature>
<proteinExistence type="predicted"/>
<keyword evidence="5 8" id="KW-0812">Transmembrane</keyword>
<sequence length="548" mass="62696">MGKNYSQFIRKHVPMLLILILLVIFGFFLVFNLGKIPGLYIDETNYMNEVVSKVNYGTDIHGLSHPIYFASVWGQGQSILYSWIVIPIIKLFGFSVFLFRIPMAVLSFLTILGIILAIYFSSKDKFLAVCTTVSLVTTPWLFISSRWVLDANISPIFVMLGLVSLYGAMIYSSNRVRYVLLVVSSVLLALSAYVYIAAWIYLPFLIVAIFILSIVKKWFSIKEMLVWIFIIFLIALPLIVFAFRVNIQHIDKFSKFLFFDLPYLKSNRVSSLISFKGSILSSIKINVAEGVRQVIFGTDNLPQNSVAPYGAIFPFMIIFTFIGMFGKKSLFNENIANLRLIILVSLFSFLPGMMVIKPNYNHWNFIWFPLAILTGYGIYLSFQMINKISWSVFLAVPVIVFWFFVFNSYFGFNNQENSFNNSKGSIAETQVINDEMSKNYKHSKLYIESLPETFNIFRLVQNPISDSKYLSMQDKATRVSGGIVPAPSSSYGYLRDVTNISKASDGDLAMIYEDDLNNQGAFLSKNHDWHFVADSYFNHRKVKIFQKE</sequence>
<gene>
    <name evidence="9" type="ORF">ACFP1F_08290</name>
</gene>
<evidence type="ECO:0000256" key="7">
    <source>
        <dbReference type="ARBA" id="ARBA00023136"/>
    </source>
</evidence>
<evidence type="ECO:0008006" key="11">
    <source>
        <dbReference type="Google" id="ProtNLM"/>
    </source>
</evidence>
<dbReference type="Proteomes" id="UP001596186">
    <property type="component" value="Unassembled WGS sequence"/>
</dbReference>
<protein>
    <recommendedName>
        <fullName evidence="11">Glycosyltransferase RgtA/B/C/D-like domain-containing protein</fullName>
    </recommendedName>
</protein>
<evidence type="ECO:0000256" key="4">
    <source>
        <dbReference type="ARBA" id="ARBA00022679"/>
    </source>
</evidence>
<comment type="caution">
    <text evidence="9">The sequence shown here is derived from an EMBL/GenBank/DDBJ whole genome shotgun (WGS) entry which is preliminary data.</text>
</comment>
<keyword evidence="6 8" id="KW-1133">Transmembrane helix</keyword>
<evidence type="ECO:0000256" key="3">
    <source>
        <dbReference type="ARBA" id="ARBA00022676"/>
    </source>
</evidence>
<comment type="subcellular location">
    <subcellularLocation>
        <location evidence="1">Cell membrane</location>
        <topology evidence="1">Multi-pass membrane protein</topology>
    </subcellularLocation>
</comment>
<feature type="transmembrane region" description="Helical" evidence="8">
    <location>
        <begin position="362"/>
        <end position="380"/>
    </location>
</feature>
<keyword evidence="2" id="KW-1003">Cell membrane</keyword>
<feature type="transmembrane region" description="Helical" evidence="8">
    <location>
        <begin position="338"/>
        <end position="356"/>
    </location>
</feature>
<dbReference type="PANTHER" id="PTHR33908">
    <property type="entry name" value="MANNOSYLTRANSFERASE YKCB-RELATED"/>
    <property type="match status" value="1"/>
</dbReference>
<name>A0ABW1UVH7_9LACO</name>
<feature type="transmembrane region" description="Helical" evidence="8">
    <location>
        <begin position="224"/>
        <end position="247"/>
    </location>
</feature>
<keyword evidence="3" id="KW-0328">Glycosyltransferase</keyword>
<dbReference type="PANTHER" id="PTHR33908:SF11">
    <property type="entry name" value="MEMBRANE PROTEIN"/>
    <property type="match status" value="1"/>
</dbReference>
<evidence type="ECO:0000256" key="2">
    <source>
        <dbReference type="ARBA" id="ARBA00022475"/>
    </source>
</evidence>